<dbReference type="PANTHER" id="PTHR34217:SF1">
    <property type="entry name" value="CARBOXYPEPTIDASE 1"/>
    <property type="match status" value="1"/>
</dbReference>
<evidence type="ECO:0000256" key="6">
    <source>
        <dbReference type="ARBA" id="ARBA00052755"/>
    </source>
</evidence>
<dbReference type="GO" id="GO:0004181">
    <property type="term" value="F:metallocarboxypeptidase activity"/>
    <property type="evidence" value="ECO:0007669"/>
    <property type="project" value="UniProtKB-UniRule"/>
</dbReference>
<dbReference type="RefSeq" id="WP_092903892.1">
    <property type="nucleotide sequence ID" value="NZ_FOZS01000002.1"/>
</dbReference>
<dbReference type="Gene3D" id="1.10.1370.30">
    <property type="match status" value="1"/>
</dbReference>
<comment type="cofactor">
    <cofactor evidence="9">
        <name>Zn(2+)</name>
        <dbReference type="ChEBI" id="CHEBI:29105"/>
    </cofactor>
    <text evidence="9">Binds 1 zinc ion per subunit.</text>
</comment>
<keyword evidence="4 8" id="KW-0378">Hydrolase</keyword>
<dbReference type="PRINTS" id="PR00998">
    <property type="entry name" value="CRBOXYPTASET"/>
</dbReference>
<evidence type="ECO:0000256" key="3">
    <source>
        <dbReference type="ARBA" id="ARBA00022723"/>
    </source>
</evidence>
<keyword evidence="9" id="KW-0862">Zinc</keyword>
<accession>A0A1I6RJC2</accession>
<dbReference type="CDD" id="cd06460">
    <property type="entry name" value="M32_Taq"/>
    <property type="match status" value="1"/>
</dbReference>
<keyword evidence="3 8" id="KW-0479">Metal-binding</keyword>
<name>A0A1I6RJC2_9EURY</name>
<evidence type="ECO:0000256" key="2">
    <source>
        <dbReference type="ARBA" id="ARBA00022670"/>
    </source>
</evidence>
<feature type="binding site" evidence="9">
    <location>
        <position position="273"/>
    </location>
    <ligand>
        <name>Zn(2+)</name>
        <dbReference type="ChEBI" id="CHEBI:29105"/>
        <note>catalytic</note>
    </ligand>
</feature>
<keyword evidence="2 8" id="KW-0645">Protease</keyword>
<dbReference type="FunFam" id="1.10.1370.30:FF:000003">
    <property type="entry name" value="Thermostable carboxypeptidase 1"/>
    <property type="match status" value="1"/>
</dbReference>
<proteinExistence type="inferred from homology"/>
<keyword evidence="12" id="KW-1185">Reference proteome</keyword>
<feature type="active site" description="Proton donor/acceptor" evidence="10">
    <location>
        <position position="274"/>
    </location>
</feature>
<dbReference type="AlphaFoldDB" id="A0A1I6RJC2"/>
<dbReference type="InterPro" id="IPR001333">
    <property type="entry name" value="Peptidase_M32_Taq"/>
</dbReference>
<feature type="binding site" evidence="9">
    <location>
        <position position="303"/>
    </location>
    <ligand>
        <name>Zn(2+)</name>
        <dbReference type="ChEBI" id="CHEBI:29105"/>
        <note>catalytic</note>
    </ligand>
</feature>
<evidence type="ECO:0000313" key="12">
    <source>
        <dbReference type="Proteomes" id="UP000199199"/>
    </source>
</evidence>
<evidence type="ECO:0000256" key="10">
    <source>
        <dbReference type="PIRSR" id="PIRSR006615-2"/>
    </source>
</evidence>
<dbReference type="PROSITE" id="PS52034">
    <property type="entry name" value="PEPTIDASE_M32"/>
    <property type="match status" value="1"/>
</dbReference>
<evidence type="ECO:0000256" key="1">
    <source>
        <dbReference type="ARBA" id="ARBA00022645"/>
    </source>
</evidence>
<evidence type="ECO:0000313" key="11">
    <source>
        <dbReference type="EMBL" id="SFS64807.1"/>
    </source>
</evidence>
<dbReference type="SUPFAM" id="SSF55486">
    <property type="entry name" value="Metalloproteases ('zincins'), catalytic domain"/>
    <property type="match status" value="1"/>
</dbReference>
<comment type="function">
    <text evidence="8">Broad specificity carboxypetidase that releases amino acids sequentially from the C-terminus, including neutral, aromatic, polar and basic residues.</text>
</comment>
<dbReference type="PIRSF" id="PIRSF006615">
    <property type="entry name" value="Zn_crbxpep_Taq"/>
    <property type="match status" value="1"/>
</dbReference>
<dbReference type="PANTHER" id="PTHR34217">
    <property type="entry name" value="METAL-DEPENDENT CARBOXYPEPTIDASE"/>
    <property type="match status" value="1"/>
</dbReference>
<dbReference type="EMBL" id="FOZS01000002">
    <property type="protein sequence ID" value="SFS64807.1"/>
    <property type="molecule type" value="Genomic_DNA"/>
</dbReference>
<keyword evidence="5 8" id="KW-0482">Metalloprotease</keyword>
<gene>
    <name evidence="11" type="ORF">SAMN04488556_1835</name>
</gene>
<keyword evidence="1 8" id="KW-0121">Carboxypeptidase</keyword>
<organism evidence="11 12">
    <name type="scientific">Halostagnicola kamekurae</name>
    <dbReference type="NCBI Taxonomy" id="619731"/>
    <lineage>
        <taxon>Archaea</taxon>
        <taxon>Methanobacteriati</taxon>
        <taxon>Methanobacteriota</taxon>
        <taxon>Stenosarchaea group</taxon>
        <taxon>Halobacteria</taxon>
        <taxon>Halobacteriales</taxon>
        <taxon>Natrialbaceae</taxon>
        <taxon>Halostagnicola</taxon>
    </lineage>
</organism>
<evidence type="ECO:0000256" key="8">
    <source>
        <dbReference type="PIRNR" id="PIRNR006615"/>
    </source>
</evidence>
<dbReference type="EC" id="3.4.17.19" evidence="8"/>
<comment type="similarity">
    <text evidence="7 8">Belongs to the peptidase M32 family.</text>
</comment>
<dbReference type="OrthoDB" id="7244at2157"/>
<feature type="binding site" evidence="9">
    <location>
        <position position="277"/>
    </location>
    <ligand>
        <name>Zn(2+)</name>
        <dbReference type="ChEBI" id="CHEBI:29105"/>
        <note>catalytic</note>
    </ligand>
</feature>
<protein>
    <recommendedName>
        <fullName evidence="8">Metal-dependent carboxypeptidase</fullName>
        <ecNumber evidence="8">3.4.17.19</ecNumber>
    </recommendedName>
</protein>
<sequence length="510" mass="57751">MTADQTQTATDATAAYDRLEERVERISNIGNAAGVLRWDQEVIMPDAGTPARAKQLSTLSSLSHELLTDEETGDLLAELEAADADLTDDQRAVVREVRRQYDRATSVPQELVEEISETTSNAHPTWMQAREEDDFEQFAPTLEKLVDLKREYAAHIDPDADPYEVLFANYEPYLDLETAEEILAQLRDTLVPLLEAIDESDADLATDAFAGQFDDDDQEALARDALDALGYDWSRGRLDTAPHPFSSGTQFDARVTTRFDEEDLLGSITSVIHEFGHANYTIGLPDEEYATPLGEARDLTVHESQSRLWENHVGRSRPFWDRFLPTARERFPELEDVSPREAYEAANQVYDDNLIRVDADELTYHLHIVIRFEIERGLISGDLEVSEVPQVWNDKYEEYLGVRPETDAEGCLQDIHWSHGSFGYFPTYSLGSVLAAQLYAAAEDELGDLDDQIRAGEFDDLNGWLRENVHQHGKRYTTPDLIESATGEPFTAEYFLEYVDAKYGDLYDLE</sequence>
<comment type="catalytic activity">
    <reaction evidence="6 8">
        <text>Release of a C-terminal amino acid with broad specificity, except for -Pro.</text>
        <dbReference type="EC" id="3.4.17.19"/>
    </reaction>
</comment>
<reference evidence="12" key="1">
    <citation type="submission" date="2016-10" db="EMBL/GenBank/DDBJ databases">
        <authorList>
            <person name="Varghese N."/>
            <person name="Submissions S."/>
        </authorList>
    </citation>
    <scope>NUCLEOTIDE SEQUENCE [LARGE SCALE GENOMIC DNA]</scope>
    <source>
        <strain evidence="12">DSM 22427</strain>
    </source>
</reference>
<dbReference type="Pfam" id="PF02074">
    <property type="entry name" value="Peptidase_M32"/>
    <property type="match status" value="1"/>
</dbReference>
<evidence type="ECO:0000256" key="4">
    <source>
        <dbReference type="ARBA" id="ARBA00022801"/>
    </source>
</evidence>
<dbReference type="Proteomes" id="UP000199199">
    <property type="component" value="Unassembled WGS sequence"/>
</dbReference>
<evidence type="ECO:0000256" key="9">
    <source>
        <dbReference type="PIRSR" id="PIRSR006615-1"/>
    </source>
</evidence>
<evidence type="ECO:0000256" key="5">
    <source>
        <dbReference type="ARBA" id="ARBA00023049"/>
    </source>
</evidence>
<dbReference type="GO" id="GO:0006508">
    <property type="term" value="P:proteolysis"/>
    <property type="evidence" value="ECO:0007669"/>
    <property type="project" value="UniProtKB-UniRule"/>
</dbReference>
<evidence type="ECO:0000256" key="7">
    <source>
        <dbReference type="ARBA" id="ARBA00061580"/>
    </source>
</evidence>
<dbReference type="GO" id="GO:0046914">
    <property type="term" value="F:transition metal ion binding"/>
    <property type="evidence" value="ECO:0007669"/>
    <property type="project" value="UniProtKB-ARBA"/>
</dbReference>